<dbReference type="OrthoDB" id="3061698at2759"/>
<accession>A0A9P5N752</accession>
<feature type="non-terminal residue" evidence="1">
    <location>
        <position position="1"/>
    </location>
</feature>
<comment type="caution">
    <text evidence="1">The sequence shown here is derived from an EMBL/GenBank/DDBJ whole genome shotgun (WGS) entry which is preliminary data.</text>
</comment>
<name>A0A9P5N752_GYMJU</name>
<protein>
    <submittedName>
        <fullName evidence="1">Uncharacterized protein</fullName>
    </submittedName>
</protein>
<keyword evidence="2" id="KW-1185">Reference proteome</keyword>
<feature type="non-terminal residue" evidence="1">
    <location>
        <position position="76"/>
    </location>
</feature>
<dbReference type="AlphaFoldDB" id="A0A9P5N752"/>
<dbReference type="EMBL" id="JADNYJ010000321">
    <property type="protein sequence ID" value="KAF8871134.1"/>
    <property type="molecule type" value="Genomic_DNA"/>
</dbReference>
<proteinExistence type="predicted"/>
<sequence length="76" mass="8468">LAIQQHDQPLDAIVITTLPQYPFCCHEDLLTMSRSQLVSVASLFNDHLPSSPSGSRLIDVSERTSDAHIRHCIEVL</sequence>
<dbReference type="Proteomes" id="UP000724874">
    <property type="component" value="Unassembled WGS sequence"/>
</dbReference>
<evidence type="ECO:0000313" key="1">
    <source>
        <dbReference type="EMBL" id="KAF8871134.1"/>
    </source>
</evidence>
<evidence type="ECO:0000313" key="2">
    <source>
        <dbReference type="Proteomes" id="UP000724874"/>
    </source>
</evidence>
<reference evidence="1" key="1">
    <citation type="submission" date="2020-11" db="EMBL/GenBank/DDBJ databases">
        <authorList>
            <consortium name="DOE Joint Genome Institute"/>
            <person name="Ahrendt S."/>
            <person name="Riley R."/>
            <person name="Andreopoulos W."/>
            <person name="LaButti K."/>
            <person name="Pangilinan J."/>
            <person name="Ruiz-duenas F.J."/>
            <person name="Barrasa J.M."/>
            <person name="Sanchez-Garcia M."/>
            <person name="Camarero S."/>
            <person name="Miyauchi S."/>
            <person name="Serrano A."/>
            <person name="Linde D."/>
            <person name="Babiker R."/>
            <person name="Drula E."/>
            <person name="Ayuso-Fernandez I."/>
            <person name="Pacheco R."/>
            <person name="Padilla G."/>
            <person name="Ferreira P."/>
            <person name="Barriuso J."/>
            <person name="Kellner H."/>
            <person name="Castanera R."/>
            <person name="Alfaro M."/>
            <person name="Ramirez L."/>
            <person name="Pisabarro A.G."/>
            <person name="Kuo A."/>
            <person name="Tritt A."/>
            <person name="Lipzen A."/>
            <person name="He G."/>
            <person name="Yan M."/>
            <person name="Ng V."/>
            <person name="Cullen D."/>
            <person name="Martin F."/>
            <person name="Rosso M.-N."/>
            <person name="Henrissat B."/>
            <person name="Hibbett D."/>
            <person name="Martinez A.T."/>
            <person name="Grigoriev I.V."/>
        </authorList>
    </citation>
    <scope>NUCLEOTIDE SEQUENCE</scope>
    <source>
        <strain evidence="1">AH 44721</strain>
    </source>
</reference>
<gene>
    <name evidence="1" type="ORF">CPB84DRAFT_1624396</name>
</gene>
<organism evidence="1 2">
    <name type="scientific">Gymnopilus junonius</name>
    <name type="common">Spectacular rustgill mushroom</name>
    <name type="synonym">Gymnopilus spectabilis subsp. junonius</name>
    <dbReference type="NCBI Taxonomy" id="109634"/>
    <lineage>
        <taxon>Eukaryota</taxon>
        <taxon>Fungi</taxon>
        <taxon>Dikarya</taxon>
        <taxon>Basidiomycota</taxon>
        <taxon>Agaricomycotina</taxon>
        <taxon>Agaricomycetes</taxon>
        <taxon>Agaricomycetidae</taxon>
        <taxon>Agaricales</taxon>
        <taxon>Agaricineae</taxon>
        <taxon>Hymenogastraceae</taxon>
        <taxon>Gymnopilus</taxon>
    </lineage>
</organism>